<sequence>MSYVGATTPLPTARGDAADDTAWSKYPPDLSLAKAEVPPLSTPRLCLWAGHAVHDHYNPAACRCVRDAADDTRQHPPPNPPVIARIPVYLAGLNAGTPLITYNALSQSPPWTPSGSLESHQSHGFG</sequence>
<evidence type="ECO:0000313" key="3">
    <source>
        <dbReference type="Proteomes" id="UP001215598"/>
    </source>
</evidence>
<reference evidence="2" key="1">
    <citation type="submission" date="2023-03" db="EMBL/GenBank/DDBJ databases">
        <title>Massive genome expansion in bonnet fungi (Mycena s.s.) driven by repeated elements and novel gene families across ecological guilds.</title>
        <authorList>
            <consortium name="Lawrence Berkeley National Laboratory"/>
            <person name="Harder C.B."/>
            <person name="Miyauchi S."/>
            <person name="Viragh M."/>
            <person name="Kuo A."/>
            <person name="Thoen E."/>
            <person name="Andreopoulos B."/>
            <person name="Lu D."/>
            <person name="Skrede I."/>
            <person name="Drula E."/>
            <person name="Henrissat B."/>
            <person name="Morin E."/>
            <person name="Kohler A."/>
            <person name="Barry K."/>
            <person name="LaButti K."/>
            <person name="Morin E."/>
            <person name="Salamov A."/>
            <person name="Lipzen A."/>
            <person name="Mereny Z."/>
            <person name="Hegedus B."/>
            <person name="Baldrian P."/>
            <person name="Stursova M."/>
            <person name="Weitz H."/>
            <person name="Taylor A."/>
            <person name="Grigoriev I.V."/>
            <person name="Nagy L.G."/>
            <person name="Martin F."/>
            <person name="Kauserud H."/>
        </authorList>
    </citation>
    <scope>NUCLEOTIDE SEQUENCE</scope>
    <source>
        <strain evidence="2">CBHHK182m</strain>
    </source>
</reference>
<organism evidence="2 3">
    <name type="scientific">Mycena metata</name>
    <dbReference type="NCBI Taxonomy" id="1033252"/>
    <lineage>
        <taxon>Eukaryota</taxon>
        <taxon>Fungi</taxon>
        <taxon>Dikarya</taxon>
        <taxon>Basidiomycota</taxon>
        <taxon>Agaricomycotina</taxon>
        <taxon>Agaricomycetes</taxon>
        <taxon>Agaricomycetidae</taxon>
        <taxon>Agaricales</taxon>
        <taxon>Marasmiineae</taxon>
        <taxon>Mycenaceae</taxon>
        <taxon>Mycena</taxon>
    </lineage>
</organism>
<proteinExistence type="predicted"/>
<evidence type="ECO:0000313" key="2">
    <source>
        <dbReference type="EMBL" id="KAJ7745136.1"/>
    </source>
</evidence>
<keyword evidence="3" id="KW-1185">Reference proteome</keyword>
<gene>
    <name evidence="2" type="ORF">B0H16DRAFT_1889502</name>
</gene>
<feature type="region of interest" description="Disordered" evidence="1">
    <location>
        <begin position="1"/>
        <end position="21"/>
    </location>
</feature>
<evidence type="ECO:0000256" key="1">
    <source>
        <dbReference type="SAM" id="MobiDB-lite"/>
    </source>
</evidence>
<accession>A0AAD7IN03</accession>
<protein>
    <submittedName>
        <fullName evidence="2">Uncharacterized protein</fullName>
    </submittedName>
</protein>
<name>A0AAD7IN03_9AGAR</name>
<dbReference type="EMBL" id="JARKIB010000084">
    <property type="protein sequence ID" value="KAJ7745136.1"/>
    <property type="molecule type" value="Genomic_DNA"/>
</dbReference>
<dbReference type="Proteomes" id="UP001215598">
    <property type="component" value="Unassembled WGS sequence"/>
</dbReference>
<comment type="caution">
    <text evidence="2">The sequence shown here is derived from an EMBL/GenBank/DDBJ whole genome shotgun (WGS) entry which is preliminary data.</text>
</comment>
<dbReference type="AlphaFoldDB" id="A0AAD7IN03"/>